<dbReference type="AlphaFoldDB" id="A0A6J6QGL5"/>
<dbReference type="EMBL" id="CAFBMU010000003">
    <property type="protein sequence ID" value="CAB4916384.1"/>
    <property type="molecule type" value="Genomic_DNA"/>
</dbReference>
<reference evidence="8" key="1">
    <citation type="submission" date="2020-05" db="EMBL/GenBank/DDBJ databases">
        <authorList>
            <person name="Chiriac C."/>
            <person name="Salcher M."/>
            <person name="Ghai R."/>
            <person name="Kavagutti S V."/>
        </authorList>
    </citation>
    <scope>NUCLEOTIDE SEQUENCE</scope>
</reference>
<feature type="transmembrane region" description="Helical" evidence="7">
    <location>
        <begin position="31"/>
        <end position="51"/>
    </location>
</feature>
<evidence type="ECO:0000313" key="11">
    <source>
        <dbReference type="EMBL" id="CAB4969857.1"/>
    </source>
</evidence>
<evidence type="ECO:0000313" key="9">
    <source>
        <dbReference type="EMBL" id="CAB4800434.1"/>
    </source>
</evidence>
<dbReference type="PIRSF" id="PIRSF017385">
    <property type="entry name" value="CtaF"/>
    <property type="match status" value="1"/>
</dbReference>
<dbReference type="InterPro" id="IPR021050">
    <property type="entry name" value="Cyt_c_oxidase_su4_actinobac"/>
</dbReference>
<comment type="subcellular location">
    <subcellularLocation>
        <location evidence="1">Cell membrane</location>
        <topology evidence="1">Multi-pass membrane protein</topology>
    </subcellularLocation>
</comment>
<keyword evidence="4 7" id="KW-1133">Transmembrane helix</keyword>
<gene>
    <name evidence="8" type="ORF">UFOPK2655_00547</name>
    <name evidence="9" type="ORF">UFOPK3077_00496</name>
    <name evidence="10" type="ORF">UFOPK3667_00394</name>
    <name evidence="11" type="ORF">UFOPK3903_00324</name>
</gene>
<accession>A0A6J6QGL5</accession>
<feature type="transmembrane region" description="Helical" evidence="7">
    <location>
        <begin position="89"/>
        <end position="122"/>
    </location>
</feature>
<dbReference type="EMBL" id="CAFAAS010000003">
    <property type="protein sequence ID" value="CAB4800434.1"/>
    <property type="molecule type" value="Genomic_DNA"/>
</dbReference>
<evidence type="ECO:0000313" key="8">
    <source>
        <dbReference type="EMBL" id="CAB4707988.1"/>
    </source>
</evidence>
<dbReference type="GO" id="GO:0022900">
    <property type="term" value="P:electron transport chain"/>
    <property type="evidence" value="ECO:0007669"/>
    <property type="project" value="InterPro"/>
</dbReference>
<evidence type="ECO:0000256" key="1">
    <source>
        <dbReference type="ARBA" id="ARBA00004651"/>
    </source>
</evidence>
<proteinExistence type="predicted"/>
<organism evidence="8">
    <name type="scientific">freshwater metagenome</name>
    <dbReference type="NCBI Taxonomy" id="449393"/>
    <lineage>
        <taxon>unclassified sequences</taxon>
        <taxon>metagenomes</taxon>
        <taxon>ecological metagenomes</taxon>
    </lineage>
</organism>
<dbReference type="EMBL" id="CAEZYE010000022">
    <property type="protein sequence ID" value="CAB4707988.1"/>
    <property type="molecule type" value="Genomic_DNA"/>
</dbReference>
<feature type="transmembrane region" description="Helical" evidence="7">
    <location>
        <begin position="7"/>
        <end position="25"/>
    </location>
</feature>
<comment type="catalytic activity">
    <reaction evidence="6">
        <text>4 Fe(II)-[cytochrome c] + O2 + 8 H(+)(in) = 4 Fe(III)-[cytochrome c] + 2 H2O + 4 H(+)(out)</text>
        <dbReference type="Rhea" id="RHEA:11436"/>
        <dbReference type="Rhea" id="RHEA-COMP:10350"/>
        <dbReference type="Rhea" id="RHEA-COMP:14399"/>
        <dbReference type="ChEBI" id="CHEBI:15377"/>
        <dbReference type="ChEBI" id="CHEBI:15378"/>
        <dbReference type="ChEBI" id="CHEBI:15379"/>
        <dbReference type="ChEBI" id="CHEBI:29033"/>
        <dbReference type="ChEBI" id="CHEBI:29034"/>
        <dbReference type="EC" id="7.1.1.9"/>
    </reaction>
</comment>
<evidence type="ECO:0000256" key="2">
    <source>
        <dbReference type="ARBA" id="ARBA00022475"/>
    </source>
</evidence>
<name>A0A6J6QGL5_9ZZZZ</name>
<evidence type="ECO:0000256" key="4">
    <source>
        <dbReference type="ARBA" id="ARBA00022989"/>
    </source>
</evidence>
<keyword evidence="5 7" id="KW-0472">Membrane</keyword>
<evidence type="ECO:0000256" key="5">
    <source>
        <dbReference type="ARBA" id="ARBA00023136"/>
    </source>
</evidence>
<dbReference type="GO" id="GO:0004129">
    <property type="term" value="F:cytochrome-c oxidase activity"/>
    <property type="evidence" value="ECO:0007669"/>
    <property type="project" value="UniProtKB-EC"/>
</dbReference>
<keyword evidence="3 7" id="KW-0812">Transmembrane</keyword>
<sequence>MKVNWKLFGGLAIFYLIMTVIYWKVGGEPVGIGGMMLAACLAAMVGFYLWFTQKRIGLVLPEDSFTAEIADGAGELGFYSPHSWWPLPVALSACAMGLGLAIGWWLTLIGLGSLIISVIGMVTEYEKPLATPTSH</sequence>
<dbReference type="GO" id="GO:0005886">
    <property type="term" value="C:plasma membrane"/>
    <property type="evidence" value="ECO:0007669"/>
    <property type="project" value="UniProtKB-SubCell"/>
</dbReference>
<evidence type="ECO:0000313" key="10">
    <source>
        <dbReference type="EMBL" id="CAB4916384.1"/>
    </source>
</evidence>
<keyword evidence="2" id="KW-1003">Cell membrane</keyword>
<evidence type="ECO:0000256" key="3">
    <source>
        <dbReference type="ARBA" id="ARBA00022692"/>
    </source>
</evidence>
<evidence type="ECO:0000256" key="7">
    <source>
        <dbReference type="SAM" id="Phobius"/>
    </source>
</evidence>
<protein>
    <submittedName>
        <fullName evidence="8">Unannotated protein</fullName>
    </submittedName>
</protein>
<dbReference type="EMBL" id="CAFBOD010000002">
    <property type="protein sequence ID" value="CAB4969857.1"/>
    <property type="molecule type" value="Genomic_DNA"/>
</dbReference>
<evidence type="ECO:0000256" key="6">
    <source>
        <dbReference type="ARBA" id="ARBA00047816"/>
    </source>
</evidence>
<dbReference type="Pfam" id="PF12270">
    <property type="entry name" value="Cyt_c_ox_IV"/>
    <property type="match status" value="1"/>
</dbReference>